<evidence type="ECO:0000313" key="2">
    <source>
        <dbReference type="EMBL" id="KAB1064083.1"/>
    </source>
</evidence>
<keyword evidence="1" id="KW-0175">Coiled coil</keyword>
<reference evidence="2 3" key="1">
    <citation type="submission" date="2019-09" db="EMBL/GenBank/DDBJ databases">
        <title>Genomes of Cryomorphaceae.</title>
        <authorList>
            <person name="Bowman J.P."/>
        </authorList>
    </citation>
    <scope>NUCLEOTIDE SEQUENCE [LARGE SCALE GENOMIC DNA]</scope>
    <source>
        <strain evidence="2 3">KCTC 52047</strain>
    </source>
</reference>
<dbReference type="OrthoDB" id="1264677at2"/>
<sequence length="220" mass="25628">MKKGIFILLVAVITACSSPLDRTYTEESSKEDFKVLSKELDSSDKKLLIGTVMRKAFQQESIEGMTYREILEEGKEWKRKQEEKEAEQKAMAEKAAREEAERIERLQNAVMVSCFDKGFYEAQYEEFLTYGFAIKNKSDKDIRAVKGAVVFNDVFDEEIYSLNLTYDQPIKSGEQIKWNAQSDYNQFTDEHQRLKNKELKDIKVVWKPEKVIFTDGTILE</sequence>
<proteinExistence type="predicted"/>
<gene>
    <name evidence="2" type="ORF">F3059_08615</name>
</gene>
<evidence type="ECO:0000313" key="3">
    <source>
        <dbReference type="Proteomes" id="UP000435357"/>
    </source>
</evidence>
<comment type="caution">
    <text evidence="2">The sequence shown here is derived from an EMBL/GenBank/DDBJ whole genome shotgun (WGS) entry which is preliminary data.</text>
</comment>
<accession>A0A6N6M841</accession>
<dbReference type="RefSeq" id="WP_151168237.1">
    <property type="nucleotide sequence ID" value="NZ_WACR01000006.1"/>
</dbReference>
<dbReference type="Proteomes" id="UP000435357">
    <property type="component" value="Unassembled WGS sequence"/>
</dbReference>
<evidence type="ECO:0000256" key="1">
    <source>
        <dbReference type="SAM" id="Coils"/>
    </source>
</evidence>
<organism evidence="2 3">
    <name type="scientific">Salibacter halophilus</name>
    <dbReference type="NCBI Taxonomy" id="1803916"/>
    <lineage>
        <taxon>Bacteria</taxon>
        <taxon>Pseudomonadati</taxon>
        <taxon>Bacteroidota</taxon>
        <taxon>Flavobacteriia</taxon>
        <taxon>Flavobacteriales</taxon>
        <taxon>Salibacteraceae</taxon>
        <taxon>Salibacter</taxon>
    </lineage>
</organism>
<name>A0A6N6M841_9FLAO</name>
<dbReference type="PROSITE" id="PS51257">
    <property type="entry name" value="PROKAR_LIPOPROTEIN"/>
    <property type="match status" value="1"/>
</dbReference>
<protein>
    <submittedName>
        <fullName evidence="2">Uncharacterized protein</fullName>
    </submittedName>
</protein>
<keyword evidence="3" id="KW-1185">Reference proteome</keyword>
<dbReference type="EMBL" id="WACR01000006">
    <property type="protein sequence ID" value="KAB1064083.1"/>
    <property type="molecule type" value="Genomic_DNA"/>
</dbReference>
<dbReference type="AlphaFoldDB" id="A0A6N6M841"/>
<feature type="coiled-coil region" evidence="1">
    <location>
        <begin position="67"/>
        <end position="109"/>
    </location>
</feature>